<dbReference type="Gene3D" id="3.40.720.10">
    <property type="entry name" value="Alkaline Phosphatase, subunit A"/>
    <property type="match status" value="1"/>
</dbReference>
<evidence type="ECO:0000256" key="3">
    <source>
        <dbReference type="ARBA" id="ARBA00022801"/>
    </source>
</evidence>
<dbReference type="Gene3D" id="2.120.10.30">
    <property type="entry name" value="TolB, C-terminal domain"/>
    <property type="match status" value="1"/>
</dbReference>
<dbReference type="GO" id="GO:0046872">
    <property type="term" value="F:metal ion binding"/>
    <property type="evidence" value="ECO:0007669"/>
    <property type="project" value="UniProtKB-KW"/>
</dbReference>
<dbReference type="Pfam" id="PF00884">
    <property type="entry name" value="Sulfatase"/>
    <property type="match status" value="1"/>
</dbReference>
<keyword evidence="2" id="KW-0479">Metal-binding</keyword>
<dbReference type="InterPro" id="IPR011042">
    <property type="entry name" value="6-blade_b-propeller_TolB-like"/>
</dbReference>
<protein>
    <recommendedName>
        <fullName evidence="5">Sulfatase N-terminal domain-containing protein</fullName>
    </recommendedName>
</protein>
<dbReference type="Gene3D" id="3.30.1120.10">
    <property type="match status" value="1"/>
</dbReference>
<organism evidence="6">
    <name type="scientific">marine metagenome</name>
    <dbReference type="NCBI Taxonomy" id="408172"/>
    <lineage>
        <taxon>unclassified sequences</taxon>
        <taxon>metagenomes</taxon>
        <taxon>ecological metagenomes</taxon>
    </lineage>
</organism>
<feature type="domain" description="Sulfatase N-terminal" evidence="5">
    <location>
        <begin position="36"/>
        <end position="349"/>
    </location>
</feature>
<dbReference type="InterPro" id="IPR000917">
    <property type="entry name" value="Sulfatase_N"/>
</dbReference>
<evidence type="ECO:0000259" key="5">
    <source>
        <dbReference type="Pfam" id="PF00884"/>
    </source>
</evidence>
<dbReference type="AlphaFoldDB" id="A0A381RFJ9"/>
<gene>
    <name evidence="6" type="ORF">METZ01_LOCUS43430</name>
</gene>
<dbReference type="PANTHER" id="PTHR42693">
    <property type="entry name" value="ARYLSULFATASE FAMILY MEMBER"/>
    <property type="match status" value="1"/>
</dbReference>
<evidence type="ECO:0000256" key="1">
    <source>
        <dbReference type="ARBA" id="ARBA00008779"/>
    </source>
</evidence>
<dbReference type="GO" id="GO:0004065">
    <property type="term" value="F:arylsulfatase activity"/>
    <property type="evidence" value="ECO:0007669"/>
    <property type="project" value="TreeGrafter"/>
</dbReference>
<accession>A0A381RFJ9</accession>
<evidence type="ECO:0000313" key="6">
    <source>
        <dbReference type="EMBL" id="SUZ90576.1"/>
    </source>
</evidence>
<name>A0A381RFJ9_9ZZZZ</name>
<dbReference type="EMBL" id="UINC01001905">
    <property type="protein sequence ID" value="SUZ90576.1"/>
    <property type="molecule type" value="Genomic_DNA"/>
</dbReference>
<keyword evidence="3" id="KW-0378">Hydrolase</keyword>
<dbReference type="PROSITE" id="PS00523">
    <property type="entry name" value="SULFATASE_1"/>
    <property type="match status" value="1"/>
</dbReference>
<comment type="similarity">
    <text evidence="1">Belongs to the sulfatase family.</text>
</comment>
<dbReference type="InterPro" id="IPR024607">
    <property type="entry name" value="Sulfatase_CS"/>
</dbReference>
<proteinExistence type="inferred from homology"/>
<dbReference type="InterPro" id="IPR017850">
    <property type="entry name" value="Alkaline_phosphatase_core_sf"/>
</dbReference>
<dbReference type="PANTHER" id="PTHR42693:SF53">
    <property type="entry name" value="ENDO-4-O-SULFATASE"/>
    <property type="match status" value="1"/>
</dbReference>
<dbReference type="SUPFAM" id="SSF53649">
    <property type="entry name" value="Alkaline phosphatase-like"/>
    <property type="match status" value="1"/>
</dbReference>
<sequence>MWMVILVPVMVIEFSLAACGSGSNLTGGSTVTDSRPNVVLIVTDDAGYADFGAFGDPEMRTPNIDSIADNGIRFTQGYNAASVCSPSRAALLTGRYPQRFGHEFNIPRTAQPGANIDDIGLPLSESTIADVMGSLGYATIAVGKWHLGTSDRFHPLKRGFDEFYGFLHGSRSYFPLDDISERGTHLLRNNQPQPERGYMTDVLAAETVSLIQRYRDRPFFMYVNFNAVHTPMHAKSEHEALFKNIKDERRRTLAAMTVSLDEGVGTILDELTKQGLVDNTLLLFINDNGGATNNASTNRPFRGQKGDKFEGGIRVPFMMQWPERLPPGAEYNLPVSSMDVLPTIVAAAHSDLDSTSPQHRAPKNKPLDGINLLPYLTGETNGPPHETLFWRRGAVAAVRYTQGTEDWKLIRVNEVSTWLFNLLDDPYETTNLIGEALQRRVYLESVLEAWETNTVEPLWRTDPYWTQNQIDKHTPGTAQPPAVVLGERYTPTALGAPSTDIYLATLSSSDGVTDVTNVVNITDRYGYDNQPAFEPYGDTLLYTSARNRTQTDIYRYNIPAQTTRQVTQTVSSEFSAAPLASGTGFSSIRESATMQQLWGFENDGTSRGGIFSNIQPVGYHVWGNENIVVMFVLGSNGTPATLQIGDLRTGEAKVLAENPGRSLQKVPGRHAVSFVRKTDQDNWWIDVYDIDTGEFTRLLSTLPTREDYAWTPNGAILMGDGSKLFQVLSARSRLDGVSIGVDASLGPRLQWTEIADLSDAGIGDITRLAVNNSGTLLAIVSKRENN</sequence>
<reference evidence="6" key="1">
    <citation type="submission" date="2018-05" db="EMBL/GenBank/DDBJ databases">
        <authorList>
            <person name="Lanie J.A."/>
            <person name="Ng W.-L."/>
            <person name="Kazmierczak K.M."/>
            <person name="Andrzejewski T.M."/>
            <person name="Davidsen T.M."/>
            <person name="Wayne K.J."/>
            <person name="Tettelin H."/>
            <person name="Glass J.I."/>
            <person name="Rusch D."/>
            <person name="Podicherti R."/>
            <person name="Tsui H.-C.T."/>
            <person name="Winkler M.E."/>
        </authorList>
    </citation>
    <scope>NUCLEOTIDE SEQUENCE</scope>
</reference>
<dbReference type="SUPFAM" id="SSF69304">
    <property type="entry name" value="Tricorn protease N-terminal domain"/>
    <property type="match status" value="1"/>
</dbReference>
<dbReference type="PROSITE" id="PS00149">
    <property type="entry name" value="SULFATASE_2"/>
    <property type="match status" value="1"/>
</dbReference>
<evidence type="ECO:0000256" key="2">
    <source>
        <dbReference type="ARBA" id="ARBA00022723"/>
    </source>
</evidence>
<dbReference type="InterPro" id="IPR050738">
    <property type="entry name" value="Sulfatase"/>
</dbReference>
<keyword evidence="4" id="KW-0106">Calcium</keyword>
<evidence type="ECO:0000256" key="4">
    <source>
        <dbReference type="ARBA" id="ARBA00022837"/>
    </source>
</evidence>